<organism evidence="2 3">
    <name type="scientific">Zeaxanthinibacter enoshimensis</name>
    <dbReference type="NCBI Taxonomy" id="392009"/>
    <lineage>
        <taxon>Bacteria</taxon>
        <taxon>Pseudomonadati</taxon>
        <taxon>Bacteroidota</taxon>
        <taxon>Flavobacteriia</taxon>
        <taxon>Flavobacteriales</taxon>
        <taxon>Flavobacteriaceae</taxon>
        <taxon>Zeaxanthinibacter</taxon>
    </lineage>
</organism>
<feature type="signal peptide" evidence="1">
    <location>
        <begin position="1"/>
        <end position="18"/>
    </location>
</feature>
<comment type="caution">
    <text evidence="2">The sequence shown here is derived from an EMBL/GenBank/DDBJ whole genome shotgun (WGS) entry which is preliminary data.</text>
</comment>
<keyword evidence="1" id="KW-0732">Signal</keyword>
<proteinExistence type="predicted"/>
<feature type="chain" id="PRO_5020191193" description="Adhesin domain-containing protein" evidence="1">
    <location>
        <begin position="19"/>
        <end position="206"/>
    </location>
</feature>
<evidence type="ECO:0000313" key="2">
    <source>
        <dbReference type="EMBL" id="TDQ33085.1"/>
    </source>
</evidence>
<name>A0A4R6TP68_9FLAO</name>
<dbReference type="RefSeq" id="WP_133643098.1">
    <property type="nucleotide sequence ID" value="NZ_SNYI01000001.1"/>
</dbReference>
<reference evidence="2 3" key="1">
    <citation type="submission" date="2019-03" db="EMBL/GenBank/DDBJ databases">
        <title>Genomic Encyclopedia of Archaeal and Bacterial Type Strains, Phase II (KMG-II): from individual species to whole genera.</title>
        <authorList>
            <person name="Goeker M."/>
        </authorList>
    </citation>
    <scope>NUCLEOTIDE SEQUENCE [LARGE SCALE GENOMIC DNA]</scope>
    <source>
        <strain evidence="2 3">DSM 18435</strain>
    </source>
</reference>
<dbReference type="AlphaFoldDB" id="A0A4R6TP68"/>
<evidence type="ECO:0008006" key="4">
    <source>
        <dbReference type="Google" id="ProtNLM"/>
    </source>
</evidence>
<dbReference type="EMBL" id="SNYI01000001">
    <property type="protein sequence ID" value="TDQ33085.1"/>
    <property type="molecule type" value="Genomic_DNA"/>
</dbReference>
<dbReference type="OrthoDB" id="1144071at2"/>
<protein>
    <recommendedName>
        <fullName evidence="4">Adhesin domain-containing protein</fullName>
    </recommendedName>
</protein>
<evidence type="ECO:0000313" key="3">
    <source>
        <dbReference type="Proteomes" id="UP000295468"/>
    </source>
</evidence>
<dbReference type="Proteomes" id="UP000295468">
    <property type="component" value="Unassembled WGS sequence"/>
</dbReference>
<accession>A0A4R6TP68</accession>
<sequence>MKNWLILILFLLAGFLHAQKQVAKSLDAKDITYLLVDANNAYRVNLSTNNSGMIRVSALSEGEYQSVLALHVEKEGATAKVATGFQPSFRFPNDKLGAHKVISVSLEISLPQGIEVKVYGKSSNVRATGLFRNLEVVLSDGNCSLEDVKGTVKVQTQQGDISLQAAEGVVDAESRYGKTDPQEFPEGDNLFFLRTISGHISLFKKE</sequence>
<gene>
    <name evidence="2" type="ORF">CLV82_0923</name>
</gene>
<evidence type="ECO:0000256" key="1">
    <source>
        <dbReference type="SAM" id="SignalP"/>
    </source>
</evidence>
<keyword evidence="3" id="KW-1185">Reference proteome</keyword>